<evidence type="ECO:0000313" key="2">
    <source>
        <dbReference type="Proteomes" id="UP000174145"/>
    </source>
</evidence>
<reference evidence="1 2" key="1">
    <citation type="journal article" date="2014" name="Virology">
        <title>The complete genome sequence of the Alphaentomopoxvirus Anomala cuprea entomopoxvirus, including its terminal hairpin loop sequences, suggests a potentially unique mode of apoptosis inhibition and mode of DNA replication.</title>
        <authorList>
            <person name="Mitsuhashi W."/>
            <person name="Miyamoto K."/>
            <person name="Wada S."/>
        </authorList>
    </citation>
    <scope>NUCLEOTIDE SEQUENCE [LARGE SCALE GENOMIC DNA]</scope>
    <source>
        <strain evidence="1">CV6M</strain>
    </source>
</reference>
<dbReference type="Proteomes" id="UP000174145">
    <property type="component" value="Segment"/>
</dbReference>
<sequence>MDTMCNTCINNKKYINNLKHKYKLLNNKYDLLNNYNKMHIEELSVLRSKINNTERSIKQFMEYNYNPSLNELNKDNVIMISKLNEIYYSIDKMCNELSNDHIFNDIDIIDTKNYNESIEETIFNKYDKKELLYYIKSKINLYNNLLCKLKLENNILINNNKIFIIELLINIKKILS</sequence>
<evidence type="ECO:0000313" key="1">
    <source>
        <dbReference type="EMBL" id="BAO49401.1"/>
    </source>
</evidence>
<dbReference type="RefSeq" id="YP_009001514.1">
    <property type="nucleotide sequence ID" value="NC_023426.1"/>
</dbReference>
<dbReference type="EMBL" id="AP013055">
    <property type="protein sequence ID" value="BAO49401.1"/>
    <property type="molecule type" value="Genomic_DNA"/>
</dbReference>
<keyword evidence="2" id="KW-1185">Reference proteome</keyword>
<organism evidence="1 2">
    <name type="scientific">Alphaentomopoxvirus acuprea</name>
    <dbReference type="NCBI Taxonomy" id="62099"/>
    <lineage>
        <taxon>Viruses</taxon>
        <taxon>Varidnaviria</taxon>
        <taxon>Bamfordvirae</taxon>
        <taxon>Nucleocytoviricota</taxon>
        <taxon>Pokkesviricetes</taxon>
        <taxon>Chitovirales</taxon>
        <taxon>Poxviridae</taxon>
        <taxon>Entomopoxvirinae</taxon>
        <taxon>Alphaentomopoxvirus</taxon>
    </lineage>
</organism>
<dbReference type="KEGG" id="vg:18263470"/>
<protein>
    <submittedName>
        <fullName evidence="1">Uncharacterized protein</fullName>
    </submittedName>
</protein>
<name>W6JL97_9POXV</name>
<proteinExistence type="predicted"/>
<dbReference type="GeneID" id="18263470"/>
<accession>W6JL97</accession>